<feature type="domain" description="Outer membrane protein beta-barrel" evidence="11">
    <location>
        <begin position="304"/>
        <end position="660"/>
    </location>
</feature>
<keyword evidence="13" id="KW-1185">Reference proteome</keyword>
<dbReference type="GO" id="GO:0009279">
    <property type="term" value="C:cell outer membrane"/>
    <property type="evidence" value="ECO:0007669"/>
    <property type="project" value="UniProtKB-SubCell"/>
</dbReference>
<evidence type="ECO:0000256" key="7">
    <source>
        <dbReference type="ARBA" id="ARBA00023237"/>
    </source>
</evidence>
<evidence type="ECO:0000256" key="3">
    <source>
        <dbReference type="ARBA" id="ARBA00022452"/>
    </source>
</evidence>
<feature type="signal peptide" evidence="9">
    <location>
        <begin position="1"/>
        <end position="18"/>
    </location>
</feature>
<reference evidence="12 13" key="1">
    <citation type="submission" date="2015-11" db="EMBL/GenBank/DDBJ databases">
        <title>Whole-Genome Sequence of Candidatus Oderbacter manganicum from the National Park Lower Oder Valley, Germany.</title>
        <authorList>
            <person name="Braun B."/>
            <person name="Liere K."/>
            <person name="Szewzyk U."/>
        </authorList>
    </citation>
    <scope>NUCLEOTIDE SEQUENCE [LARGE SCALE GENOMIC DNA]</scope>
    <source>
        <strain evidence="12 13">OTSz_A_272</strain>
    </source>
</reference>
<dbReference type="GO" id="GO:0015344">
    <property type="term" value="F:siderophore uptake transmembrane transporter activity"/>
    <property type="evidence" value="ECO:0007669"/>
    <property type="project" value="TreeGrafter"/>
</dbReference>
<protein>
    <submittedName>
        <fullName evidence="12">Uncharacterized protein</fullName>
    </submittedName>
</protein>
<dbReference type="AlphaFoldDB" id="A0A1B1ALF2"/>
<keyword evidence="4" id="KW-0812">Transmembrane</keyword>
<evidence type="ECO:0000313" key="12">
    <source>
        <dbReference type="EMBL" id="ANP47375.1"/>
    </source>
</evidence>
<dbReference type="RefSeq" id="WP_066773390.1">
    <property type="nucleotide sequence ID" value="NZ_CP013244.1"/>
</dbReference>
<evidence type="ECO:0000256" key="2">
    <source>
        <dbReference type="ARBA" id="ARBA00022448"/>
    </source>
</evidence>
<accession>A0A1B1ALF2</accession>
<dbReference type="STRING" id="1759059.ATE48_16380"/>
<evidence type="ECO:0000313" key="13">
    <source>
        <dbReference type="Proteomes" id="UP000092498"/>
    </source>
</evidence>
<proteinExistence type="predicted"/>
<keyword evidence="3" id="KW-1134">Transmembrane beta strand</keyword>
<dbReference type="InterPro" id="IPR039426">
    <property type="entry name" value="TonB-dep_rcpt-like"/>
</dbReference>
<dbReference type="SUPFAM" id="SSF56935">
    <property type="entry name" value="Porins"/>
    <property type="match status" value="1"/>
</dbReference>
<keyword evidence="7" id="KW-0998">Cell outer membrane</keyword>
<dbReference type="EMBL" id="CP013244">
    <property type="protein sequence ID" value="ANP47375.1"/>
    <property type="molecule type" value="Genomic_DNA"/>
</dbReference>
<feature type="region of interest" description="Disordered" evidence="8">
    <location>
        <begin position="24"/>
        <end position="43"/>
    </location>
</feature>
<dbReference type="KEGG" id="cbot:ATE48_16380"/>
<dbReference type="PANTHER" id="PTHR30069">
    <property type="entry name" value="TONB-DEPENDENT OUTER MEMBRANE RECEPTOR"/>
    <property type="match status" value="1"/>
</dbReference>
<evidence type="ECO:0000256" key="9">
    <source>
        <dbReference type="SAM" id="SignalP"/>
    </source>
</evidence>
<dbReference type="InParanoid" id="A0A1B1ALF2"/>
<name>A0A1B1ALF2_9PROT</name>
<organism evidence="12 13">
    <name type="scientific">Candidatus Viadribacter manganicus</name>
    <dbReference type="NCBI Taxonomy" id="1759059"/>
    <lineage>
        <taxon>Bacteria</taxon>
        <taxon>Pseudomonadati</taxon>
        <taxon>Pseudomonadota</taxon>
        <taxon>Alphaproteobacteria</taxon>
        <taxon>Hyphomonadales</taxon>
        <taxon>Hyphomonadaceae</taxon>
        <taxon>Candidatus Viadribacter</taxon>
    </lineage>
</organism>
<dbReference type="InterPro" id="IPR041700">
    <property type="entry name" value="OMP_b-brl_3"/>
</dbReference>
<evidence type="ECO:0000259" key="10">
    <source>
        <dbReference type="Pfam" id="PF07715"/>
    </source>
</evidence>
<dbReference type="OrthoDB" id="7622322at2"/>
<dbReference type="PANTHER" id="PTHR30069:SF29">
    <property type="entry name" value="HEMOGLOBIN AND HEMOGLOBIN-HAPTOGLOBIN-BINDING PROTEIN 1-RELATED"/>
    <property type="match status" value="1"/>
</dbReference>
<keyword evidence="6" id="KW-0472">Membrane</keyword>
<dbReference type="InterPro" id="IPR012910">
    <property type="entry name" value="Plug_dom"/>
</dbReference>
<dbReference type="InterPro" id="IPR036942">
    <property type="entry name" value="Beta-barrel_TonB_sf"/>
</dbReference>
<feature type="domain" description="TonB-dependent receptor plug" evidence="10">
    <location>
        <begin position="56"/>
        <end position="130"/>
    </location>
</feature>
<keyword evidence="2" id="KW-0813">Transport</keyword>
<dbReference type="Gene3D" id="2.40.170.20">
    <property type="entry name" value="TonB-dependent receptor, beta-barrel domain"/>
    <property type="match status" value="1"/>
</dbReference>
<gene>
    <name evidence="12" type="ORF">ATE48_16380</name>
</gene>
<dbReference type="Pfam" id="PF07715">
    <property type="entry name" value="Plug"/>
    <property type="match status" value="1"/>
</dbReference>
<evidence type="ECO:0000256" key="6">
    <source>
        <dbReference type="ARBA" id="ARBA00023136"/>
    </source>
</evidence>
<evidence type="ECO:0000256" key="1">
    <source>
        <dbReference type="ARBA" id="ARBA00004571"/>
    </source>
</evidence>
<sequence length="707" mass="77436">MLGRMMVSALALSGVAYAQEAPAPATTAPGCEPQPTCSSLTPTSSSDRVVYDTGFFTQYNPQTALDMVRQIPGFSLDGGADRRGFSGAVGNLLIDGVRPSTKSQGVEGILSRIPANQVVRLEVLRGAAVAGDASGQSTLLNLVRTASAGSGVYEAGFELTSRGVPAPRGELSYSGRNGNVEYSLAGSLFSQYRDLPGWRIFSNEPGEVYAGRAETPSPRDVREGSITGSIAFPFLGGRLSTNAQVNAFRFNADNDYYFYDAADAPRDALLQDLQEHSHGFEFGINYDRDIGPWSLGVIGLVNRSRYENDEDDIFLDNLNAPVGDFQQDIVQDSGESILRGTLSRSLGPRHRIEFGAEGAFNSLDQRLQLSGSFAPPSFDNANVLVEEERAELFASHTWRPNDQWSVETRLNWETSTLTFTGDSNQTVDLAFWKPSVQITRNFAGNNQLRFRVYRDVSQLDFGDFVSAAATADAIISGGNPNLVPETDWRYELGADLRFPGGAALSLTLTQHQISDVTDVVYIPLAGYDAPGNLGDGEATSLDVNFSTPVPHVEGGRLTVQGYLWDTEVTDPLTSQPRIFSYRPESQVEVNFRQDLPDLRLAWSLSVFRQGEIQAYRFNEIDTSEEGPWVDLVVETTALPHNMKLTAIAANLFDGTVYRDRRFFNQDGDLGTPGIQSLGRNGINTSRDYRQREFAQAPWFILQLSGTF</sequence>
<dbReference type="Proteomes" id="UP000092498">
    <property type="component" value="Chromosome"/>
</dbReference>
<keyword evidence="5 9" id="KW-0732">Signal</keyword>
<dbReference type="Pfam" id="PF14905">
    <property type="entry name" value="OMP_b-brl_3"/>
    <property type="match status" value="1"/>
</dbReference>
<comment type="subcellular location">
    <subcellularLocation>
        <location evidence="1">Cell outer membrane</location>
        <topology evidence="1">Multi-pass membrane protein</topology>
    </subcellularLocation>
</comment>
<evidence type="ECO:0000256" key="5">
    <source>
        <dbReference type="ARBA" id="ARBA00022729"/>
    </source>
</evidence>
<dbReference type="GO" id="GO:0044718">
    <property type="term" value="P:siderophore transmembrane transport"/>
    <property type="evidence" value="ECO:0007669"/>
    <property type="project" value="TreeGrafter"/>
</dbReference>
<evidence type="ECO:0000259" key="11">
    <source>
        <dbReference type="Pfam" id="PF14905"/>
    </source>
</evidence>
<evidence type="ECO:0000256" key="4">
    <source>
        <dbReference type="ARBA" id="ARBA00022692"/>
    </source>
</evidence>
<evidence type="ECO:0000256" key="8">
    <source>
        <dbReference type="SAM" id="MobiDB-lite"/>
    </source>
</evidence>
<feature type="chain" id="PRO_5008519002" evidence="9">
    <location>
        <begin position="19"/>
        <end position="707"/>
    </location>
</feature>